<keyword evidence="5" id="KW-0808">Transferase</keyword>
<keyword evidence="3" id="KW-0812">Transmembrane</keyword>
<dbReference type="InterPro" id="IPR002656">
    <property type="entry name" value="Acyl_transf_3_dom"/>
</dbReference>
<dbReference type="PANTHER" id="PTHR36927:SF1">
    <property type="entry name" value="MDO-LIKE PROTEIN"/>
    <property type="match status" value="1"/>
</dbReference>
<comment type="similarity">
    <text evidence="2">Belongs to the acyltransferase 3 family.</text>
</comment>
<evidence type="ECO:0000256" key="2">
    <source>
        <dbReference type="ARBA" id="ARBA00007400"/>
    </source>
</evidence>
<keyword evidence="3" id="KW-1133">Transmembrane helix</keyword>
<proteinExistence type="inferred from homology"/>
<dbReference type="EMBL" id="CP159992">
    <property type="protein sequence ID" value="XCP96809.1"/>
    <property type="molecule type" value="Genomic_DNA"/>
</dbReference>
<gene>
    <name evidence="5" type="ORF">ABXS70_08940</name>
</gene>
<feature type="transmembrane region" description="Helical" evidence="3">
    <location>
        <begin position="136"/>
        <end position="160"/>
    </location>
</feature>
<feature type="transmembrane region" description="Helical" evidence="3">
    <location>
        <begin position="311"/>
        <end position="329"/>
    </location>
</feature>
<accession>A0AAU8NET8</accession>
<comment type="subcellular location">
    <subcellularLocation>
        <location evidence="1">Membrane</location>
    </subcellularLocation>
</comment>
<dbReference type="Pfam" id="PF01757">
    <property type="entry name" value="Acyl_transf_3"/>
    <property type="match status" value="1"/>
</dbReference>
<feature type="domain" description="Acyltransferase 3" evidence="4">
    <location>
        <begin position="7"/>
        <end position="354"/>
    </location>
</feature>
<feature type="transmembrane region" description="Helical" evidence="3">
    <location>
        <begin position="268"/>
        <end position="291"/>
    </location>
</feature>
<evidence type="ECO:0000313" key="5">
    <source>
        <dbReference type="EMBL" id="XCP96809.1"/>
    </source>
</evidence>
<reference evidence="5" key="1">
    <citation type="submission" date="2024-05" db="EMBL/GenBank/DDBJ databases">
        <title>Draft genome assemblies of 36 bacteria isolated from hibernating arctic ground squirrels.</title>
        <authorList>
            <person name="McKee H."/>
            <person name="Mullen L."/>
            <person name="Drown D.M."/>
            <person name="Duddleston K.N."/>
        </authorList>
    </citation>
    <scope>NUCLEOTIDE SEQUENCE</scope>
    <source>
        <strain evidence="5">AN1007</strain>
    </source>
</reference>
<keyword evidence="3" id="KW-0472">Membrane</keyword>
<dbReference type="PANTHER" id="PTHR36927">
    <property type="entry name" value="BLR4337 PROTEIN"/>
    <property type="match status" value="1"/>
</dbReference>
<dbReference type="AlphaFoldDB" id="A0AAU8NET8"/>
<keyword evidence="5" id="KW-0012">Acyltransferase</keyword>
<organism evidence="5">
    <name type="scientific">Paenibacillus sp. AN1007</name>
    <dbReference type="NCBI Taxonomy" id="3151385"/>
    <lineage>
        <taxon>Bacteria</taxon>
        <taxon>Bacillati</taxon>
        <taxon>Bacillota</taxon>
        <taxon>Bacilli</taxon>
        <taxon>Bacillales</taxon>
        <taxon>Paenibacillaceae</taxon>
        <taxon>Paenibacillus</taxon>
    </lineage>
</organism>
<name>A0AAU8NET8_9BACL</name>
<feature type="transmembrane region" description="Helical" evidence="3">
    <location>
        <begin position="88"/>
        <end position="110"/>
    </location>
</feature>
<evidence type="ECO:0000259" key="4">
    <source>
        <dbReference type="Pfam" id="PF01757"/>
    </source>
</evidence>
<feature type="transmembrane region" description="Helical" evidence="3">
    <location>
        <begin position="213"/>
        <end position="232"/>
    </location>
</feature>
<feature type="transmembrane region" description="Helical" evidence="3">
    <location>
        <begin position="335"/>
        <end position="353"/>
    </location>
</feature>
<feature type="transmembrane region" description="Helical" evidence="3">
    <location>
        <begin position="12"/>
        <end position="36"/>
    </location>
</feature>
<evidence type="ECO:0000256" key="1">
    <source>
        <dbReference type="ARBA" id="ARBA00004370"/>
    </source>
</evidence>
<dbReference type="RefSeq" id="WP_366295349.1">
    <property type="nucleotide sequence ID" value="NZ_CP159992.1"/>
</dbReference>
<dbReference type="GO" id="GO:0016747">
    <property type="term" value="F:acyltransferase activity, transferring groups other than amino-acyl groups"/>
    <property type="evidence" value="ECO:0007669"/>
    <property type="project" value="InterPro"/>
</dbReference>
<dbReference type="InterPro" id="IPR050623">
    <property type="entry name" value="Glucan_succinyl_AcylTrfase"/>
</dbReference>
<feature type="transmembrane region" description="Helical" evidence="3">
    <location>
        <begin position="56"/>
        <end position="76"/>
    </location>
</feature>
<feature type="transmembrane region" description="Helical" evidence="3">
    <location>
        <begin position="181"/>
        <end position="201"/>
    </location>
</feature>
<sequence>MKEERLYYVDWLRVLVILSLIPYHAALTYTEIGSTYVKTTIYDSRVLPFLAIKSPLASFFMVLLFFLSGVAAYYSFRRRGRTDYLKERITKIGIPFLLGTAFLCPVQAYFKARYEGYSGTIIQFIPEFFSSQFVHYLAYAHLWFLLYLFIYTLISVRLFAKWIGDETKLQKISSYLSSNNKIFIPILGLVVAEILLRPFFLGQQNFVLDWANNIVYFSVFIFGFIFASDASLQQRIFRLSGTSQLIFFILMFLNIAIEYLHMTAASKYLLPIWILTKGIYECSAVIFFITLGKKFLNRASPILSYLNQTSFTCYIVHFIPISFLSYYLASKDIHIYVKYLIVVVLSYAFIWLISEGNRRLKPVLASSFGKQKSMKL</sequence>
<evidence type="ECO:0000256" key="3">
    <source>
        <dbReference type="SAM" id="Phobius"/>
    </source>
</evidence>
<feature type="transmembrane region" description="Helical" evidence="3">
    <location>
        <begin position="244"/>
        <end position="262"/>
    </location>
</feature>
<protein>
    <submittedName>
        <fullName evidence="5">Acyltransferase family protein</fullName>
    </submittedName>
</protein>